<feature type="transmembrane region" description="Helical" evidence="6">
    <location>
        <begin position="160"/>
        <end position="178"/>
    </location>
</feature>
<feature type="transmembrane region" description="Helical" evidence="6">
    <location>
        <begin position="80"/>
        <end position="100"/>
    </location>
</feature>
<feature type="transmembrane region" description="Helical" evidence="6">
    <location>
        <begin position="107"/>
        <end position="126"/>
    </location>
</feature>
<sequence length="362" mass="37602">MTDEKLAVLRRGPADYEVAAAGASSDTAQFAETDGGWLRRIQTFLNEYPTTVPLLVLLLGVVLFSWISGRTFLHPYNLSLILQQVTIIGTVGMAQTLIILTAGIDLSVGVVMILTTVVAGRAAVSFGLPAEFIFAIGLSVGLGCGLLNGLLVAVFRLPPFIVTLGTFAMIGAMVLYVSGSQTISGRELAETTPSLLLTGTSFRIGGAQLTVGSILLLVLAAVLWFVLARTAFGRHVHAVGDAPDAARLSGINVRNTLLAVYVVAGAICAFAGWLMIGRVGAVSPTSGALANLDSITAVVIGGTSLFGGRGSVLGTLIGALIVGVFRNGLALSGADILWQEFAVGLLVILAVLLDQWIRKVSQ</sequence>
<keyword evidence="2" id="KW-1003">Cell membrane</keyword>
<feature type="transmembrane region" description="Helical" evidence="6">
    <location>
        <begin position="336"/>
        <end position="357"/>
    </location>
</feature>
<gene>
    <name evidence="7" type="ORF">FHS00_002655</name>
</gene>
<evidence type="ECO:0000256" key="6">
    <source>
        <dbReference type="SAM" id="Phobius"/>
    </source>
</evidence>
<feature type="transmembrane region" description="Helical" evidence="6">
    <location>
        <begin position="48"/>
        <end position="68"/>
    </location>
</feature>
<evidence type="ECO:0000256" key="2">
    <source>
        <dbReference type="ARBA" id="ARBA00022475"/>
    </source>
</evidence>
<feature type="transmembrane region" description="Helical" evidence="6">
    <location>
        <begin position="313"/>
        <end position="330"/>
    </location>
</feature>
<feature type="transmembrane region" description="Helical" evidence="6">
    <location>
        <begin position="132"/>
        <end position="153"/>
    </location>
</feature>
<evidence type="ECO:0000256" key="1">
    <source>
        <dbReference type="ARBA" id="ARBA00004651"/>
    </source>
</evidence>
<keyword evidence="4 6" id="KW-1133">Transmembrane helix</keyword>
<reference evidence="7 8" key="1">
    <citation type="submission" date="2020-08" db="EMBL/GenBank/DDBJ databases">
        <title>Genomic Encyclopedia of Type Strains, Phase III (KMG-III): the genomes of soil and plant-associated and newly described type strains.</title>
        <authorList>
            <person name="Whitman W."/>
        </authorList>
    </citation>
    <scope>NUCLEOTIDE SEQUENCE [LARGE SCALE GENOMIC DNA]</scope>
    <source>
        <strain evidence="7 8">CECT 8572</strain>
    </source>
</reference>
<evidence type="ECO:0000256" key="3">
    <source>
        <dbReference type="ARBA" id="ARBA00022692"/>
    </source>
</evidence>
<accession>A0ABR6HRQ2</accession>
<dbReference type="Pfam" id="PF02653">
    <property type="entry name" value="BPD_transp_2"/>
    <property type="match status" value="1"/>
</dbReference>
<dbReference type="InterPro" id="IPR001851">
    <property type="entry name" value="ABC_transp_permease"/>
</dbReference>
<dbReference type="EMBL" id="JACIBX010000010">
    <property type="protein sequence ID" value="MBB3713054.1"/>
    <property type="molecule type" value="Genomic_DNA"/>
</dbReference>
<comment type="subcellular location">
    <subcellularLocation>
        <location evidence="1">Cell membrane</location>
        <topology evidence="1">Multi-pass membrane protein</topology>
    </subcellularLocation>
</comment>
<dbReference type="RefSeq" id="WP_183474520.1">
    <property type="nucleotide sequence ID" value="NZ_JACIBX010000010.1"/>
</dbReference>
<evidence type="ECO:0000313" key="8">
    <source>
        <dbReference type="Proteomes" id="UP000576152"/>
    </source>
</evidence>
<feature type="transmembrane region" description="Helical" evidence="6">
    <location>
        <begin position="257"/>
        <end position="276"/>
    </location>
</feature>
<feature type="transmembrane region" description="Helical" evidence="6">
    <location>
        <begin position="288"/>
        <end position="306"/>
    </location>
</feature>
<keyword evidence="8" id="KW-1185">Reference proteome</keyword>
<protein>
    <submittedName>
        <fullName evidence="7">Fructose transport system permease protein</fullName>
    </submittedName>
</protein>
<comment type="caution">
    <text evidence="7">The sequence shown here is derived from an EMBL/GenBank/DDBJ whole genome shotgun (WGS) entry which is preliminary data.</text>
</comment>
<dbReference type="PANTHER" id="PTHR32196:SF72">
    <property type="entry name" value="RIBOSE IMPORT PERMEASE PROTEIN RBSC"/>
    <property type="match status" value="1"/>
</dbReference>
<evidence type="ECO:0000313" key="7">
    <source>
        <dbReference type="EMBL" id="MBB3713054.1"/>
    </source>
</evidence>
<evidence type="ECO:0000256" key="4">
    <source>
        <dbReference type="ARBA" id="ARBA00022989"/>
    </source>
</evidence>
<proteinExistence type="predicted"/>
<evidence type="ECO:0000256" key="5">
    <source>
        <dbReference type="ARBA" id="ARBA00023136"/>
    </source>
</evidence>
<feature type="transmembrane region" description="Helical" evidence="6">
    <location>
        <begin position="204"/>
        <end position="227"/>
    </location>
</feature>
<dbReference type="Proteomes" id="UP000576152">
    <property type="component" value="Unassembled WGS sequence"/>
</dbReference>
<name>A0ABR6HRQ2_9RHOB</name>
<keyword evidence="3 6" id="KW-0812">Transmembrane</keyword>
<dbReference type="CDD" id="cd06579">
    <property type="entry name" value="TM_PBP1_transp_AraH_like"/>
    <property type="match status" value="1"/>
</dbReference>
<keyword evidence="5 6" id="KW-0472">Membrane</keyword>
<organism evidence="7 8">
    <name type="scientific">Limimaricola variabilis</name>
    <dbReference type="NCBI Taxonomy" id="1492771"/>
    <lineage>
        <taxon>Bacteria</taxon>
        <taxon>Pseudomonadati</taxon>
        <taxon>Pseudomonadota</taxon>
        <taxon>Alphaproteobacteria</taxon>
        <taxon>Rhodobacterales</taxon>
        <taxon>Paracoccaceae</taxon>
        <taxon>Limimaricola</taxon>
    </lineage>
</organism>
<dbReference type="PANTHER" id="PTHR32196">
    <property type="entry name" value="ABC TRANSPORTER PERMEASE PROTEIN YPHD-RELATED-RELATED"/>
    <property type="match status" value="1"/>
</dbReference>